<evidence type="ECO:0000256" key="1">
    <source>
        <dbReference type="ARBA" id="ARBA00004236"/>
    </source>
</evidence>
<gene>
    <name evidence="7" type="ORF">BW247_15600</name>
</gene>
<dbReference type="AlphaFoldDB" id="A0A1P8UKG0"/>
<feature type="signal peptide" evidence="5">
    <location>
        <begin position="1"/>
        <end position="28"/>
    </location>
</feature>
<keyword evidence="3" id="KW-1003">Cell membrane</keyword>
<dbReference type="Gene3D" id="3.40.190.10">
    <property type="entry name" value="Periplasmic binding protein-like II"/>
    <property type="match status" value="1"/>
</dbReference>
<organism evidence="7 8">
    <name type="scientific">Acidihalobacter ferrooxydans</name>
    <dbReference type="NCBI Taxonomy" id="1765967"/>
    <lineage>
        <taxon>Bacteria</taxon>
        <taxon>Pseudomonadati</taxon>
        <taxon>Pseudomonadota</taxon>
        <taxon>Gammaproteobacteria</taxon>
        <taxon>Chromatiales</taxon>
        <taxon>Ectothiorhodospiraceae</taxon>
        <taxon>Acidihalobacter</taxon>
    </lineage>
</organism>
<dbReference type="STRING" id="1765967.BW247_15600"/>
<evidence type="ECO:0000313" key="8">
    <source>
        <dbReference type="Proteomes" id="UP000243807"/>
    </source>
</evidence>
<dbReference type="Gene3D" id="3.40.190.100">
    <property type="entry name" value="Glycine betaine-binding periplasmic protein, domain 2"/>
    <property type="match status" value="1"/>
</dbReference>
<evidence type="ECO:0000256" key="5">
    <source>
        <dbReference type="SAM" id="SignalP"/>
    </source>
</evidence>
<dbReference type="Proteomes" id="UP000243807">
    <property type="component" value="Chromosome"/>
</dbReference>
<evidence type="ECO:0000256" key="4">
    <source>
        <dbReference type="ARBA" id="ARBA00023136"/>
    </source>
</evidence>
<evidence type="ECO:0000256" key="3">
    <source>
        <dbReference type="ARBA" id="ARBA00022475"/>
    </source>
</evidence>
<dbReference type="InterPro" id="IPR007210">
    <property type="entry name" value="ABC_Gly_betaine_transp_sub-bd"/>
</dbReference>
<dbReference type="GO" id="GO:0015871">
    <property type="term" value="P:choline transport"/>
    <property type="evidence" value="ECO:0007669"/>
    <property type="project" value="TreeGrafter"/>
</dbReference>
<evidence type="ECO:0000259" key="6">
    <source>
        <dbReference type="Pfam" id="PF04069"/>
    </source>
</evidence>
<comment type="subcellular location">
    <subcellularLocation>
        <location evidence="1">Cell membrane</location>
    </subcellularLocation>
</comment>
<dbReference type="OrthoDB" id="9787902at2"/>
<accession>A0A1P8UKG0</accession>
<dbReference type="Pfam" id="PF04069">
    <property type="entry name" value="OpuAC"/>
    <property type="match status" value="1"/>
</dbReference>
<dbReference type="GO" id="GO:0015226">
    <property type="term" value="F:carnitine transmembrane transporter activity"/>
    <property type="evidence" value="ECO:0007669"/>
    <property type="project" value="TreeGrafter"/>
</dbReference>
<dbReference type="GO" id="GO:0005275">
    <property type="term" value="F:amine transmembrane transporter activity"/>
    <property type="evidence" value="ECO:0007669"/>
    <property type="project" value="TreeGrafter"/>
</dbReference>
<sequence length="288" mass="31019">MKQFKRILQAGLLAAATLGMGLLPAAHAADKPTIKLGYVQSWPSSDITTHLAAAVIKQRLGNPVDLVASGAGPMWEAVASDHTDAMLTAWLPTTHKVYYEKLWQKVVPMGPNVTGTRLGIAVPKYVPVNTIAGLKKYAGKFQGRIVGVGAGAGINIDTEKAIKAYGLSGFHLQTSSVAAMTAQLKRAIKNKQWIAVTAWTPMWMWAKFDIKFLKDPKHIYGKGGYIGTMANPALAKKSPAVYAFLNRFAIPRAQLSALMLEVKNGTSVKAAVGAWIKAHPKMVNSWVS</sequence>
<dbReference type="KEGG" id="afy:BW247_15600"/>
<dbReference type="CDD" id="cd13639">
    <property type="entry name" value="PBP2_OpuAC_like"/>
    <property type="match status" value="1"/>
</dbReference>
<dbReference type="SUPFAM" id="SSF53850">
    <property type="entry name" value="Periplasmic binding protein-like II"/>
    <property type="match status" value="1"/>
</dbReference>
<dbReference type="EMBL" id="CP019434">
    <property type="protein sequence ID" value="APZ44336.1"/>
    <property type="molecule type" value="Genomic_DNA"/>
</dbReference>
<keyword evidence="4" id="KW-0472">Membrane</keyword>
<feature type="chain" id="PRO_5012659137" evidence="5">
    <location>
        <begin position="29"/>
        <end position="288"/>
    </location>
</feature>
<keyword evidence="2" id="KW-0813">Transport</keyword>
<protein>
    <submittedName>
        <fullName evidence="7">Glycine/betaine ABC transporter substrate-binding protein</fullName>
    </submittedName>
</protein>
<feature type="domain" description="ABC-type glycine betaine transport system substrate-binding" evidence="6">
    <location>
        <begin position="33"/>
        <end position="277"/>
    </location>
</feature>
<keyword evidence="8" id="KW-1185">Reference proteome</keyword>
<keyword evidence="5" id="KW-0732">Signal</keyword>
<name>A0A1P8UKG0_9GAMM</name>
<reference evidence="7 8" key="1">
    <citation type="submission" date="2017-01" db="EMBL/GenBank/DDBJ databases">
        <title>Draft sequence of Acidihalobacter ferrooxidans strain DSM 14175 (strain V8).</title>
        <authorList>
            <person name="Khaleque H.N."/>
            <person name="Ramsay J.P."/>
            <person name="Murphy R.J.T."/>
            <person name="Kaksonen A.H."/>
            <person name="Boxall N.J."/>
            <person name="Watkin E.L.J."/>
        </authorList>
    </citation>
    <scope>NUCLEOTIDE SEQUENCE [LARGE SCALE GENOMIC DNA]</scope>
    <source>
        <strain evidence="7 8">V8</strain>
    </source>
</reference>
<dbReference type="GO" id="GO:0031460">
    <property type="term" value="P:glycine betaine transport"/>
    <property type="evidence" value="ECO:0007669"/>
    <property type="project" value="TreeGrafter"/>
</dbReference>
<dbReference type="PANTHER" id="PTHR47737">
    <property type="entry name" value="GLYCINE BETAINE/PROLINE BETAINE TRANSPORT SYSTEM PERMEASE PROTEIN PROW"/>
    <property type="match status" value="1"/>
</dbReference>
<evidence type="ECO:0000313" key="7">
    <source>
        <dbReference type="EMBL" id="APZ44336.1"/>
    </source>
</evidence>
<dbReference type="GO" id="GO:0043190">
    <property type="term" value="C:ATP-binding cassette (ABC) transporter complex"/>
    <property type="evidence" value="ECO:0007669"/>
    <property type="project" value="InterPro"/>
</dbReference>
<evidence type="ECO:0000256" key="2">
    <source>
        <dbReference type="ARBA" id="ARBA00022448"/>
    </source>
</evidence>
<dbReference type="RefSeq" id="WP_076838003.1">
    <property type="nucleotide sequence ID" value="NZ_CP019434.1"/>
</dbReference>
<dbReference type="PANTHER" id="PTHR47737:SF1">
    <property type="entry name" value="GLYCINE BETAINE_PROLINE BETAINE TRANSPORT SYSTEM PERMEASE PROTEIN PROW"/>
    <property type="match status" value="1"/>
</dbReference>
<proteinExistence type="predicted"/>